<comment type="caution">
    <text evidence="2">The sequence shown here is derived from an EMBL/GenBank/DDBJ whole genome shotgun (WGS) entry which is preliminary data.</text>
</comment>
<evidence type="ECO:0000313" key="3">
    <source>
        <dbReference type="Proteomes" id="UP000717634"/>
    </source>
</evidence>
<proteinExistence type="predicted"/>
<sequence>MKNLVLLRGLMAALLLGLHTSAVYSQSPDEMRMQAFAQGKANNCISVALIKAAIQRYGVGQVFDTLHTDGQVRVTLRDHTALTLTDAERQQAADWAKFKQPAGVTMPAGERAALVSYANFCYAVMAKYIETQKLYGCTNEATNRIDSSAALGSYHTALKRLTKRSICSDNAYRHLGLLATDATAGGHEYDPKRDFSTQTAVVAYSDNHAVFVLGKQYDDHGTWKPLTKEANADDITFKPKWFFELK</sequence>
<dbReference type="EMBL" id="JAAVTK010000008">
    <property type="protein sequence ID" value="NKI90193.1"/>
    <property type="molecule type" value="Genomic_DNA"/>
</dbReference>
<dbReference type="Proteomes" id="UP000717634">
    <property type="component" value="Unassembled WGS sequence"/>
</dbReference>
<accession>A0ABX1HIU3</accession>
<name>A0ABX1HIU3_9BACT</name>
<evidence type="ECO:0000313" key="2">
    <source>
        <dbReference type="EMBL" id="NKI90193.1"/>
    </source>
</evidence>
<evidence type="ECO:0000256" key="1">
    <source>
        <dbReference type="SAM" id="SignalP"/>
    </source>
</evidence>
<organism evidence="2 3">
    <name type="scientific">Hymenobacter artigasi</name>
    <dbReference type="NCBI Taxonomy" id="2719616"/>
    <lineage>
        <taxon>Bacteria</taxon>
        <taxon>Pseudomonadati</taxon>
        <taxon>Bacteroidota</taxon>
        <taxon>Cytophagia</taxon>
        <taxon>Cytophagales</taxon>
        <taxon>Hymenobacteraceae</taxon>
        <taxon>Hymenobacter</taxon>
    </lineage>
</organism>
<feature type="signal peptide" evidence="1">
    <location>
        <begin position="1"/>
        <end position="25"/>
    </location>
</feature>
<gene>
    <name evidence="2" type="ORF">HBN54_002793</name>
</gene>
<dbReference type="RefSeq" id="WP_168673804.1">
    <property type="nucleotide sequence ID" value="NZ_JAAVTK010000008.1"/>
</dbReference>
<evidence type="ECO:0008006" key="4">
    <source>
        <dbReference type="Google" id="ProtNLM"/>
    </source>
</evidence>
<protein>
    <recommendedName>
        <fullName evidence="4">Peptidase C39-like domain-containing protein</fullName>
    </recommendedName>
</protein>
<feature type="chain" id="PRO_5047465400" description="Peptidase C39-like domain-containing protein" evidence="1">
    <location>
        <begin position="26"/>
        <end position="246"/>
    </location>
</feature>
<keyword evidence="3" id="KW-1185">Reference proteome</keyword>
<keyword evidence="1" id="KW-0732">Signal</keyword>
<reference evidence="2 3" key="1">
    <citation type="submission" date="2020-03" db="EMBL/GenBank/DDBJ databases">
        <title>Genomic Encyclopedia of Type Strains, Phase IV (KMG-V): Genome sequencing to study the core and pangenomes of soil and plant-associated prokaryotes.</title>
        <authorList>
            <person name="Whitman W."/>
        </authorList>
    </citation>
    <scope>NUCLEOTIDE SEQUENCE [LARGE SCALE GENOMIC DNA]</scope>
    <source>
        <strain evidence="2 3">1B</strain>
    </source>
</reference>